<evidence type="ECO:0000313" key="2">
    <source>
        <dbReference type="Proteomes" id="UP000799777"/>
    </source>
</evidence>
<organism evidence="1 2">
    <name type="scientific">Setomelanomma holmii</name>
    <dbReference type="NCBI Taxonomy" id="210430"/>
    <lineage>
        <taxon>Eukaryota</taxon>
        <taxon>Fungi</taxon>
        <taxon>Dikarya</taxon>
        <taxon>Ascomycota</taxon>
        <taxon>Pezizomycotina</taxon>
        <taxon>Dothideomycetes</taxon>
        <taxon>Pleosporomycetidae</taxon>
        <taxon>Pleosporales</taxon>
        <taxon>Pleosporineae</taxon>
        <taxon>Phaeosphaeriaceae</taxon>
        <taxon>Setomelanomma</taxon>
    </lineage>
</organism>
<dbReference type="AlphaFoldDB" id="A0A9P4HCX7"/>
<proteinExistence type="predicted"/>
<evidence type="ECO:0000313" key="1">
    <source>
        <dbReference type="EMBL" id="KAF2032380.1"/>
    </source>
</evidence>
<reference evidence="1" key="1">
    <citation type="journal article" date="2020" name="Stud. Mycol.">
        <title>101 Dothideomycetes genomes: a test case for predicting lifestyles and emergence of pathogens.</title>
        <authorList>
            <person name="Haridas S."/>
            <person name="Albert R."/>
            <person name="Binder M."/>
            <person name="Bloem J."/>
            <person name="Labutti K."/>
            <person name="Salamov A."/>
            <person name="Andreopoulos B."/>
            <person name="Baker S."/>
            <person name="Barry K."/>
            <person name="Bills G."/>
            <person name="Bluhm B."/>
            <person name="Cannon C."/>
            <person name="Castanera R."/>
            <person name="Culley D."/>
            <person name="Daum C."/>
            <person name="Ezra D."/>
            <person name="Gonzalez J."/>
            <person name="Henrissat B."/>
            <person name="Kuo A."/>
            <person name="Liang C."/>
            <person name="Lipzen A."/>
            <person name="Lutzoni F."/>
            <person name="Magnuson J."/>
            <person name="Mondo S."/>
            <person name="Nolan M."/>
            <person name="Ohm R."/>
            <person name="Pangilinan J."/>
            <person name="Park H.-J."/>
            <person name="Ramirez L."/>
            <person name="Alfaro M."/>
            <person name="Sun H."/>
            <person name="Tritt A."/>
            <person name="Yoshinaga Y."/>
            <person name="Zwiers L.-H."/>
            <person name="Turgeon B."/>
            <person name="Goodwin S."/>
            <person name="Spatafora J."/>
            <person name="Crous P."/>
            <person name="Grigoriev I."/>
        </authorList>
    </citation>
    <scope>NUCLEOTIDE SEQUENCE</scope>
    <source>
        <strain evidence="1">CBS 110217</strain>
    </source>
</reference>
<gene>
    <name evidence="1" type="ORF">EK21DRAFT_41041</name>
</gene>
<sequence length="177" mass="19830">SPSLGRHRAHNLRISQRTLLRQETVTLQGWPSRGGVIVLENATSPDFDFLHLDPLDPPLRCNAHQDAEDAFCRALLRLGATWWDSEARRTFVSKLENGDEEAFNAIDANEALESSRLERGWARIAWPSHQLGALCVLACEKVIIGRVGGETLRPQHFGIVSLARTMDERCIVLQRLG</sequence>
<accession>A0A9P4HCX7</accession>
<protein>
    <submittedName>
        <fullName evidence="1">Uncharacterized protein</fullName>
    </submittedName>
</protein>
<keyword evidence="2" id="KW-1185">Reference proteome</keyword>
<dbReference type="Proteomes" id="UP000799777">
    <property type="component" value="Unassembled WGS sequence"/>
</dbReference>
<feature type="non-terminal residue" evidence="1">
    <location>
        <position position="1"/>
    </location>
</feature>
<dbReference type="OrthoDB" id="4487429at2759"/>
<dbReference type="EMBL" id="ML978173">
    <property type="protein sequence ID" value="KAF2032380.1"/>
    <property type="molecule type" value="Genomic_DNA"/>
</dbReference>
<feature type="non-terminal residue" evidence="1">
    <location>
        <position position="177"/>
    </location>
</feature>
<name>A0A9P4HCX7_9PLEO</name>
<comment type="caution">
    <text evidence="1">The sequence shown here is derived from an EMBL/GenBank/DDBJ whole genome shotgun (WGS) entry which is preliminary data.</text>
</comment>